<protein>
    <submittedName>
        <fullName evidence="1">Uncharacterized protein</fullName>
    </submittedName>
</protein>
<dbReference type="RefSeq" id="WP_395810631.1">
    <property type="nucleotide sequence ID" value="NZ_CP043494.1"/>
</dbReference>
<accession>A0ABY9X6C0</accession>
<dbReference type="Proteomes" id="UP001611383">
    <property type="component" value="Chromosome"/>
</dbReference>
<gene>
    <name evidence="1" type="ORF">F0U60_47550</name>
</gene>
<name>A0ABY9X6C0_9BACT</name>
<dbReference type="EMBL" id="CP043494">
    <property type="protein sequence ID" value="WNG50943.1"/>
    <property type="molecule type" value="Genomic_DNA"/>
</dbReference>
<evidence type="ECO:0000313" key="2">
    <source>
        <dbReference type="Proteomes" id="UP001611383"/>
    </source>
</evidence>
<keyword evidence="2" id="KW-1185">Reference proteome</keyword>
<organism evidence="1 2">
    <name type="scientific">Archangium minus</name>
    <dbReference type="NCBI Taxonomy" id="83450"/>
    <lineage>
        <taxon>Bacteria</taxon>
        <taxon>Pseudomonadati</taxon>
        <taxon>Myxococcota</taxon>
        <taxon>Myxococcia</taxon>
        <taxon>Myxococcales</taxon>
        <taxon>Cystobacterineae</taxon>
        <taxon>Archangiaceae</taxon>
        <taxon>Archangium</taxon>
    </lineage>
</organism>
<evidence type="ECO:0000313" key="1">
    <source>
        <dbReference type="EMBL" id="WNG50943.1"/>
    </source>
</evidence>
<sequence length="59" mass="6242">MPVLSRTLASLEELARVLVARQYGEGLSPGTNAMPRRMMLPGPCSAERSSGEGLALELA</sequence>
<proteinExistence type="predicted"/>
<reference evidence="1 2" key="1">
    <citation type="submission" date="2019-08" db="EMBL/GenBank/DDBJ databases">
        <title>Archangium and Cystobacter genomes.</title>
        <authorList>
            <person name="Chen I.-C.K."/>
            <person name="Wielgoss S."/>
        </authorList>
    </citation>
    <scope>NUCLEOTIDE SEQUENCE [LARGE SCALE GENOMIC DNA]</scope>
    <source>
        <strain evidence="1 2">Cbm 6</strain>
    </source>
</reference>